<dbReference type="AlphaFoldDB" id="A0A6J5G1Z5"/>
<keyword evidence="1" id="KW-0812">Transmembrane</keyword>
<feature type="transmembrane region" description="Helical" evidence="1">
    <location>
        <begin position="12"/>
        <end position="36"/>
    </location>
</feature>
<dbReference type="EMBL" id="CADIKI010000007">
    <property type="protein sequence ID" value="CAB3789878.1"/>
    <property type="molecule type" value="Genomic_DNA"/>
</dbReference>
<gene>
    <name evidence="2" type="ORF">LMG27177_02680</name>
</gene>
<keyword evidence="1" id="KW-0472">Membrane</keyword>
<reference evidence="2 3" key="1">
    <citation type="submission" date="2020-04" db="EMBL/GenBank/DDBJ databases">
        <authorList>
            <person name="De Canck E."/>
        </authorList>
    </citation>
    <scope>NUCLEOTIDE SEQUENCE [LARGE SCALE GENOMIC DNA]</scope>
    <source>
        <strain evidence="2 3">LMG 27177</strain>
    </source>
</reference>
<evidence type="ECO:0000256" key="1">
    <source>
        <dbReference type="SAM" id="Phobius"/>
    </source>
</evidence>
<protein>
    <submittedName>
        <fullName evidence="2">Uncharacterized protein</fullName>
    </submittedName>
</protein>
<name>A0A6J5G1Z5_9BURK</name>
<sequence length="37" mass="3990">MKALWDMGFRPTAPLAATPVALSIFPGLILFAFALIK</sequence>
<keyword evidence="1" id="KW-1133">Transmembrane helix</keyword>
<dbReference type="Proteomes" id="UP000494252">
    <property type="component" value="Unassembled WGS sequence"/>
</dbReference>
<evidence type="ECO:0000313" key="3">
    <source>
        <dbReference type="Proteomes" id="UP000494252"/>
    </source>
</evidence>
<evidence type="ECO:0000313" key="2">
    <source>
        <dbReference type="EMBL" id="CAB3789878.1"/>
    </source>
</evidence>
<keyword evidence="3" id="KW-1185">Reference proteome</keyword>
<proteinExistence type="predicted"/>
<accession>A0A6J5G1Z5</accession>
<organism evidence="2 3">
    <name type="scientific">Paraburkholderia fynbosensis</name>
    <dbReference type="NCBI Taxonomy" id="1200993"/>
    <lineage>
        <taxon>Bacteria</taxon>
        <taxon>Pseudomonadati</taxon>
        <taxon>Pseudomonadota</taxon>
        <taxon>Betaproteobacteria</taxon>
        <taxon>Burkholderiales</taxon>
        <taxon>Burkholderiaceae</taxon>
        <taxon>Paraburkholderia</taxon>
    </lineage>
</organism>